<reference evidence="8 9" key="1">
    <citation type="journal article" date="2016" name="ISME J.">
        <title>Chasing the elusive Euryarchaeota class WSA2: genomes reveal a uniquely fastidious methyl-reducing methanogen.</title>
        <authorList>
            <person name="Nobu M.K."/>
            <person name="Narihiro T."/>
            <person name="Kuroda K."/>
            <person name="Mei R."/>
            <person name="Liu W.T."/>
        </authorList>
    </citation>
    <scope>NUCLEOTIDE SEQUENCE [LARGE SCALE GENOMIC DNA]</scope>
    <source>
        <strain evidence="8">U1lsi0528_Bin089</strain>
    </source>
</reference>
<name>A0A150J2Y3_9EURY</name>
<dbReference type="Gene3D" id="3.30.70.330">
    <property type="match status" value="1"/>
</dbReference>
<dbReference type="HAMAP" id="MF_01369_B">
    <property type="entry name" value="Ribosomal_uL23_B"/>
    <property type="match status" value="1"/>
</dbReference>
<evidence type="ECO:0000256" key="2">
    <source>
        <dbReference type="ARBA" id="ARBA00022730"/>
    </source>
</evidence>
<evidence type="ECO:0000256" key="7">
    <source>
        <dbReference type="RuleBase" id="RU003935"/>
    </source>
</evidence>
<dbReference type="Pfam" id="PF00276">
    <property type="entry name" value="Ribosomal_L23"/>
    <property type="match status" value="1"/>
</dbReference>
<dbReference type="FunFam" id="3.30.70.330:FF:000001">
    <property type="entry name" value="50S ribosomal protein L23"/>
    <property type="match status" value="1"/>
</dbReference>
<gene>
    <name evidence="8" type="ORF">AMQ74_01077</name>
</gene>
<evidence type="ECO:0000256" key="6">
    <source>
        <dbReference type="RuleBase" id="RU003934"/>
    </source>
</evidence>
<evidence type="ECO:0000256" key="4">
    <source>
        <dbReference type="ARBA" id="ARBA00022980"/>
    </source>
</evidence>
<dbReference type="Proteomes" id="UP000075578">
    <property type="component" value="Unassembled WGS sequence"/>
</dbReference>
<organism evidence="8 9">
    <name type="scientific">Candidatus Methanofastidiosum methylothiophilum</name>
    <dbReference type="NCBI Taxonomy" id="1705564"/>
    <lineage>
        <taxon>Archaea</taxon>
        <taxon>Methanobacteriati</taxon>
        <taxon>Methanobacteriota</taxon>
        <taxon>Stenosarchaea group</taxon>
        <taxon>Candidatus Methanofastidiosia</taxon>
        <taxon>Candidatus Methanofastidiosales</taxon>
        <taxon>Candidatus Methanofastidiosaceae</taxon>
        <taxon>Candidatus Methanofastidiosum</taxon>
    </lineage>
</organism>
<sequence>MNSNEILIRPVLTEKATFLRDKLNKYVFIVHKDADKISIKRAVKEIFNVEPVCVNIINRKGKEKRVRYKYGYTPSIKKAIITLKKGDKIGIFEGV</sequence>
<comment type="caution">
    <text evidence="8">The sequence shown here is derived from an EMBL/GenBank/DDBJ whole genome shotgun (WGS) entry which is preliminary data.</text>
</comment>
<evidence type="ECO:0000256" key="1">
    <source>
        <dbReference type="ARBA" id="ARBA00006700"/>
    </source>
</evidence>
<keyword evidence="4 6" id="KW-0689">Ribosomal protein</keyword>
<keyword evidence="2 7" id="KW-0699">rRNA-binding</keyword>
<dbReference type="InterPro" id="IPR013025">
    <property type="entry name" value="Ribosomal_uL23-like"/>
</dbReference>
<dbReference type="PROSITE" id="PS00050">
    <property type="entry name" value="RIBOSOMAL_L23"/>
    <property type="match status" value="1"/>
</dbReference>
<dbReference type="InterPro" id="IPR012677">
    <property type="entry name" value="Nucleotide-bd_a/b_plait_sf"/>
</dbReference>
<dbReference type="GO" id="GO:0019843">
    <property type="term" value="F:rRNA binding"/>
    <property type="evidence" value="ECO:0007669"/>
    <property type="project" value="UniProtKB-KW"/>
</dbReference>
<dbReference type="EMBL" id="LNGD01000062">
    <property type="protein sequence ID" value="KYC51590.1"/>
    <property type="molecule type" value="Genomic_DNA"/>
</dbReference>
<dbReference type="SUPFAM" id="SSF54189">
    <property type="entry name" value="Ribosomal proteins S24e, L23 and L15e"/>
    <property type="match status" value="1"/>
</dbReference>
<comment type="similarity">
    <text evidence="1 6">Belongs to the universal ribosomal protein uL23 family.</text>
</comment>
<keyword evidence="3 7" id="KW-0694">RNA-binding</keyword>
<evidence type="ECO:0000256" key="3">
    <source>
        <dbReference type="ARBA" id="ARBA00022884"/>
    </source>
</evidence>
<dbReference type="PATRIC" id="fig|1705564.3.peg.1115"/>
<keyword evidence="5 6" id="KW-0687">Ribonucleoprotein</keyword>
<dbReference type="GO" id="GO:0005840">
    <property type="term" value="C:ribosome"/>
    <property type="evidence" value="ECO:0007669"/>
    <property type="project" value="UniProtKB-KW"/>
</dbReference>
<dbReference type="PANTHER" id="PTHR11620">
    <property type="entry name" value="60S RIBOSOMAL PROTEIN L23A"/>
    <property type="match status" value="1"/>
</dbReference>
<dbReference type="AlphaFoldDB" id="A0A150J2Y3"/>
<proteinExistence type="inferred from homology"/>
<evidence type="ECO:0000313" key="8">
    <source>
        <dbReference type="EMBL" id="KYC51590.1"/>
    </source>
</evidence>
<evidence type="ECO:0000256" key="5">
    <source>
        <dbReference type="ARBA" id="ARBA00023274"/>
    </source>
</evidence>
<protein>
    <recommendedName>
        <fullName evidence="7">50S ribosomal protein L23</fullName>
    </recommendedName>
</protein>
<dbReference type="GO" id="GO:0003735">
    <property type="term" value="F:structural constituent of ribosome"/>
    <property type="evidence" value="ECO:0007669"/>
    <property type="project" value="InterPro"/>
</dbReference>
<dbReference type="GO" id="GO:1990904">
    <property type="term" value="C:ribonucleoprotein complex"/>
    <property type="evidence" value="ECO:0007669"/>
    <property type="project" value="UniProtKB-KW"/>
</dbReference>
<accession>A0A150J2Y3</accession>
<dbReference type="InterPro" id="IPR001014">
    <property type="entry name" value="Ribosomal_uL23_CS"/>
</dbReference>
<dbReference type="GO" id="GO:0006412">
    <property type="term" value="P:translation"/>
    <property type="evidence" value="ECO:0007669"/>
    <property type="project" value="InterPro"/>
</dbReference>
<dbReference type="InterPro" id="IPR012678">
    <property type="entry name" value="Ribosomal_uL23/eL15/eS24_sf"/>
</dbReference>
<evidence type="ECO:0000313" key="9">
    <source>
        <dbReference type="Proteomes" id="UP000075578"/>
    </source>
</evidence>
<dbReference type="NCBIfam" id="NF004363">
    <property type="entry name" value="PRK05738.2-4"/>
    <property type="match status" value="1"/>
</dbReference>